<dbReference type="InterPro" id="IPR050595">
    <property type="entry name" value="Bact_response_regulator"/>
</dbReference>
<accession>A0A8J6T7B1</accession>
<evidence type="ECO:0000313" key="4">
    <source>
        <dbReference type="EMBL" id="MBC8176198.1"/>
    </source>
</evidence>
<sequence length="90" mass="9831">MASQSESPGITLIVTDDRPISVKFAETMLENDAYGIVTTMDGASCIKAAKRLNPDLILLDVIMTGINGFEVCRILKQDVETKDIPIIFSQ</sequence>
<name>A0A8J6T7B1_9DELT</name>
<dbReference type="GO" id="GO:0000160">
    <property type="term" value="P:phosphorelay signal transduction system"/>
    <property type="evidence" value="ECO:0007669"/>
    <property type="project" value="InterPro"/>
</dbReference>
<dbReference type="PANTHER" id="PTHR44591">
    <property type="entry name" value="STRESS RESPONSE REGULATOR PROTEIN 1"/>
    <property type="match status" value="1"/>
</dbReference>
<dbReference type="EMBL" id="JACNJD010000109">
    <property type="protein sequence ID" value="MBC8176198.1"/>
    <property type="molecule type" value="Genomic_DNA"/>
</dbReference>
<gene>
    <name evidence="4" type="ORF">H8E19_02245</name>
</gene>
<proteinExistence type="predicted"/>
<reference evidence="4 5" key="1">
    <citation type="submission" date="2020-08" db="EMBL/GenBank/DDBJ databases">
        <title>Bridging the membrane lipid divide: bacteria of the FCB group superphylum have the potential to synthesize archaeal ether lipids.</title>
        <authorList>
            <person name="Villanueva L."/>
            <person name="Von Meijenfeldt F.A.B."/>
            <person name="Westbye A.B."/>
            <person name="Yadav S."/>
            <person name="Hopmans E.C."/>
            <person name="Dutilh B.E."/>
            <person name="Sinninghe Damste J.S."/>
        </authorList>
    </citation>
    <scope>NUCLEOTIDE SEQUENCE [LARGE SCALE GENOMIC DNA]</scope>
    <source>
        <strain evidence="4">NIOZ-UU27</strain>
    </source>
</reference>
<evidence type="ECO:0000256" key="1">
    <source>
        <dbReference type="ARBA" id="ARBA00022553"/>
    </source>
</evidence>
<dbReference type="Proteomes" id="UP000650524">
    <property type="component" value="Unassembled WGS sequence"/>
</dbReference>
<comment type="caution">
    <text evidence="4">The sequence shown here is derived from an EMBL/GenBank/DDBJ whole genome shotgun (WGS) entry which is preliminary data.</text>
</comment>
<protein>
    <submittedName>
        <fullName evidence="4">Response regulator</fullName>
    </submittedName>
</protein>
<dbReference type="Gene3D" id="3.40.50.2300">
    <property type="match status" value="1"/>
</dbReference>
<dbReference type="InterPro" id="IPR001789">
    <property type="entry name" value="Sig_transdc_resp-reg_receiver"/>
</dbReference>
<dbReference type="PROSITE" id="PS50110">
    <property type="entry name" value="RESPONSE_REGULATORY"/>
    <property type="match status" value="1"/>
</dbReference>
<dbReference type="AlphaFoldDB" id="A0A8J6T7B1"/>
<evidence type="ECO:0000259" key="3">
    <source>
        <dbReference type="PROSITE" id="PS50110"/>
    </source>
</evidence>
<dbReference type="PANTHER" id="PTHR44591:SF3">
    <property type="entry name" value="RESPONSE REGULATORY DOMAIN-CONTAINING PROTEIN"/>
    <property type="match status" value="1"/>
</dbReference>
<evidence type="ECO:0000313" key="5">
    <source>
        <dbReference type="Proteomes" id="UP000650524"/>
    </source>
</evidence>
<keyword evidence="1 2" id="KW-0597">Phosphoprotein</keyword>
<evidence type="ECO:0000256" key="2">
    <source>
        <dbReference type="PROSITE-ProRule" id="PRU00169"/>
    </source>
</evidence>
<dbReference type="InterPro" id="IPR011006">
    <property type="entry name" value="CheY-like_superfamily"/>
</dbReference>
<feature type="modified residue" description="4-aspartylphosphate" evidence="2">
    <location>
        <position position="60"/>
    </location>
</feature>
<feature type="domain" description="Response regulatory" evidence="3">
    <location>
        <begin position="11"/>
        <end position="90"/>
    </location>
</feature>
<organism evidence="4 5">
    <name type="scientific">Candidatus Desulfacyla euxinica</name>
    <dbReference type="NCBI Taxonomy" id="2841693"/>
    <lineage>
        <taxon>Bacteria</taxon>
        <taxon>Deltaproteobacteria</taxon>
        <taxon>Candidatus Desulfacyla</taxon>
    </lineage>
</organism>
<dbReference type="Pfam" id="PF00072">
    <property type="entry name" value="Response_reg"/>
    <property type="match status" value="1"/>
</dbReference>
<dbReference type="SUPFAM" id="SSF52172">
    <property type="entry name" value="CheY-like"/>
    <property type="match status" value="1"/>
</dbReference>